<evidence type="ECO:0000256" key="6">
    <source>
        <dbReference type="ARBA" id="ARBA00023228"/>
    </source>
</evidence>
<dbReference type="PRINTS" id="PR02073">
    <property type="entry name" value="FOLLICULNIP1"/>
</dbReference>
<dbReference type="InterPro" id="IPR002492">
    <property type="entry name" value="Transposase_Tc1-like"/>
</dbReference>
<dbReference type="GO" id="GO:0015074">
    <property type="term" value="P:DNA integration"/>
    <property type="evidence" value="ECO:0007669"/>
    <property type="project" value="InterPro"/>
</dbReference>
<dbReference type="InterPro" id="IPR009057">
    <property type="entry name" value="Homeodomain-like_sf"/>
</dbReference>
<dbReference type="Pfam" id="PF14637">
    <property type="entry name" value="FNIP_M"/>
    <property type="match status" value="1"/>
</dbReference>
<dbReference type="GO" id="GO:0006313">
    <property type="term" value="P:DNA transposition"/>
    <property type="evidence" value="ECO:0007669"/>
    <property type="project" value="InterPro"/>
</dbReference>
<dbReference type="EMBL" id="JAUCMX010000014">
    <property type="protein sequence ID" value="KAK3524518.1"/>
    <property type="molecule type" value="Genomic_DNA"/>
</dbReference>
<evidence type="ECO:0000313" key="10">
    <source>
        <dbReference type="Proteomes" id="UP001274896"/>
    </source>
</evidence>
<proteinExistence type="inferred from homology"/>
<dbReference type="InterPro" id="IPR028086">
    <property type="entry name" value="FNIP_C_dom"/>
</dbReference>
<keyword evidence="10" id="KW-1185">Reference proteome</keyword>
<dbReference type="SUPFAM" id="SSF46689">
    <property type="entry name" value="Homeodomain-like"/>
    <property type="match status" value="1"/>
</dbReference>
<dbReference type="Pfam" id="PF14636">
    <property type="entry name" value="FNIP_N"/>
    <property type="match status" value="1"/>
</dbReference>
<dbReference type="GO" id="GO:0005765">
    <property type="term" value="C:lysosomal membrane"/>
    <property type="evidence" value="ECO:0007669"/>
    <property type="project" value="UniProtKB-SubCell"/>
</dbReference>
<dbReference type="PANTHER" id="PTHR21634">
    <property type="entry name" value="RE13835P"/>
    <property type="match status" value="1"/>
</dbReference>
<dbReference type="InterPro" id="IPR057667">
    <property type="entry name" value="HTH_SB"/>
</dbReference>
<evidence type="ECO:0000256" key="1">
    <source>
        <dbReference type="ARBA" id="ARBA00004496"/>
    </source>
</evidence>
<accession>A0AAE0QLU8</accession>
<dbReference type="Gene3D" id="1.10.10.10">
    <property type="entry name" value="Winged helix-like DNA-binding domain superfamily/Winged helix DNA-binding domain"/>
    <property type="match status" value="1"/>
</dbReference>
<dbReference type="PROSITE" id="PS51836">
    <property type="entry name" value="DENN_FNIP12"/>
    <property type="match status" value="1"/>
</dbReference>
<feature type="region of interest" description="Disordered" evidence="7">
    <location>
        <begin position="968"/>
        <end position="1013"/>
    </location>
</feature>
<comment type="subcellular location">
    <subcellularLocation>
        <location evidence="1">Cytoplasm</location>
    </subcellularLocation>
    <subcellularLocation>
        <location evidence="2">Lysosome membrane</location>
    </subcellularLocation>
</comment>
<evidence type="ECO:0000256" key="3">
    <source>
        <dbReference type="ARBA" id="ARBA00007541"/>
    </source>
</evidence>
<dbReference type="InterPro" id="IPR028084">
    <property type="entry name" value="FNIP_N_dom"/>
</dbReference>
<keyword evidence="4" id="KW-0963">Cytoplasm</keyword>
<dbReference type="AlphaFoldDB" id="A0AAE0QLU8"/>
<organism evidence="9 10">
    <name type="scientific">Hemibagrus guttatus</name>
    <dbReference type="NCBI Taxonomy" id="175788"/>
    <lineage>
        <taxon>Eukaryota</taxon>
        <taxon>Metazoa</taxon>
        <taxon>Chordata</taxon>
        <taxon>Craniata</taxon>
        <taxon>Vertebrata</taxon>
        <taxon>Euteleostomi</taxon>
        <taxon>Actinopterygii</taxon>
        <taxon>Neopterygii</taxon>
        <taxon>Teleostei</taxon>
        <taxon>Ostariophysi</taxon>
        <taxon>Siluriformes</taxon>
        <taxon>Bagridae</taxon>
        <taxon>Hemibagrus</taxon>
    </lineage>
</organism>
<evidence type="ECO:0000256" key="4">
    <source>
        <dbReference type="ARBA" id="ARBA00022490"/>
    </source>
</evidence>
<protein>
    <recommendedName>
        <fullName evidence="8">UDENN FNIP1/2-type domain-containing protein</fullName>
    </recommendedName>
</protein>
<dbReference type="Pfam" id="PF14638">
    <property type="entry name" value="FNIP_C"/>
    <property type="match status" value="1"/>
</dbReference>
<dbReference type="InterPro" id="IPR036388">
    <property type="entry name" value="WH-like_DNA-bd_sf"/>
</dbReference>
<gene>
    <name evidence="9" type="ORF">QTP70_029829</name>
</gene>
<dbReference type="GO" id="GO:0042030">
    <property type="term" value="F:ATPase inhibitor activity"/>
    <property type="evidence" value="ECO:0007669"/>
    <property type="project" value="TreeGrafter"/>
</dbReference>
<reference evidence="9" key="1">
    <citation type="submission" date="2023-06" db="EMBL/GenBank/DDBJ databases">
        <title>Male Hemibagrus guttatus genome.</title>
        <authorList>
            <person name="Bian C."/>
        </authorList>
    </citation>
    <scope>NUCLEOTIDE SEQUENCE</scope>
    <source>
        <strain evidence="9">Male_cb2023</strain>
        <tissue evidence="9">Muscle</tissue>
    </source>
</reference>
<dbReference type="InterPro" id="IPR037545">
    <property type="entry name" value="DENN_FNIP1/2"/>
</dbReference>
<dbReference type="Proteomes" id="UP001274896">
    <property type="component" value="Unassembled WGS sequence"/>
</dbReference>
<keyword evidence="5" id="KW-0472">Membrane</keyword>
<evidence type="ECO:0000259" key="8">
    <source>
        <dbReference type="PROSITE" id="PS51836"/>
    </source>
</evidence>
<feature type="domain" description="UDENN FNIP1/2-type" evidence="8">
    <location>
        <begin position="177"/>
        <end position="1214"/>
    </location>
</feature>
<name>A0AAE0QLU8_9TELE</name>
<dbReference type="Pfam" id="PF25787">
    <property type="entry name" value="HTH_SB"/>
    <property type="match status" value="1"/>
</dbReference>
<evidence type="ECO:0000313" key="9">
    <source>
        <dbReference type="EMBL" id="KAK3524518.1"/>
    </source>
</evidence>
<dbReference type="InterPro" id="IPR036397">
    <property type="entry name" value="RNaseH_sf"/>
</dbReference>
<dbReference type="PANTHER" id="PTHR21634:SF12">
    <property type="entry name" value="FOLLICULIN-INTERACTING PROTEIN 1"/>
    <property type="match status" value="1"/>
</dbReference>
<sequence>MVLRRRRSAIRTNLRSVMAKTKELTEDLRLRIVAAHKSGKGYKAISKCFEVPVATVQSIIKKYKTFRTAKNLRGRGRKPKVTPVLARRIVREVKKNPRITTKAILMNLGSAGGNISRQTVQRTHRWVPRTQTKETPLLQIRHTKARLAFANAHLDKEEDFWSSVLWSDEFTWPAPELEPSQIRLIVYQDCERRGRNILFDSDTKKRVMEESAAMKTCGDSQAKLFRKCCPLRPTGGSSSSLDSSSSCASEPMEHNRFQGASRCASDPNMLGEMMFGSVAMSYKGSTLKVHQIRSPPQLMLSKVFTARTGGSVYGSLNTLQDSLEFINQDSRALRPDQHTVVNGFLGSIGHSNPMDMPARGPYDERESGIARSASLSSLLITPFSSPGSSLTSSCASSYQRRWLRSQTTSLENGVFPRWSVEESFNMLDEGGVPGLGTARKKKIAIGVIFLLSPNEDENSKFQEFFFSHFPLFESHMNKLKSSVEQALKMSRRSTDVSQRILAHNRMVDSLNEFRMTICNLYTMPRMPEPVWLTMMSGALEKNQLCGHFMRELSLLMEQASKNQFVPALLTAVLTNHLAWVPTVMPNGQPPIKIFLEKHSSKSVDMLAKTHPYNPLWAQLGDLYGAIGSPVRLSRTILVGRQKELIQRLLYVLTYFIRCSELLETYAIETGNEDQDEEAFALPGSVITTSLRRGEVEESEYVLVTVHKPSPEGSETGMKEEQQIEHINPVIVAQDQSESQNCQEIGSSLFSPLTETVVKVGTASLVSTTSLLDVQGQPAMCDSDVTPTLLPVKIVRSSGIPLEKKPPDKSTTMASFLLDEEEEERGTRVTFLIGESMSPESDTESQRHKVEDELKKHKMHFTEKPKQQCCHVKQQCSSVLTEPLITDQIESKDVKTLSYNTSSLPCINPEVQEECMDLFDEYFSDGNSVEIRSIGEHREQATCKCSTHPINTGYCMKCSDEQDKRVSLSVPGLEKEREQKKTSTLNEWEIPRNESSDSALGDSESEDTSQEIHRQEQVEQFFSEAQTDWQEEIEVPFPGAKLPENYSKPSIANFGRSLFGSYCPTYVPDFVLHGIPNDDKLRQSLISDLAHAVQQPVLDEPVAEAVCIIADTDRWTVQVASSQRPSTENKLGKDVLVSNLVSSLLQSTYQLYRLNLSPNFCIMHLEDRLQELYFKSKMLAEYLKGQTRVHVKELGMVLGIESSDLPLLTAIASTHSPYVAQILL</sequence>
<dbReference type="GO" id="GO:0003677">
    <property type="term" value="F:DNA binding"/>
    <property type="evidence" value="ECO:0007669"/>
    <property type="project" value="InterPro"/>
</dbReference>
<dbReference type="InterPro" id="IPR028085">
    <property type="entry name" value="FNIP_mid_dom"/>
</dbReference>
<dbReference type="Gene3D" id="3.30.420.10">
    <property type="entry name" value="Ribonuclease H-like superfamily/Ribonuclease H"/>
    <property type="match status" value="1"/>
</dbReference>
<evidence type="ECO:0000256" key="2">
    <source>
        <dbReference type="ARBA" id="ARBA00004656"/>
    </source>
</evidence>
<keyword evidence="6" id="KW-0458">Lysosome</keyword>
<dbReference type="InterPro" id="IPR026156">
    <property type="entry name" value="FNIP_fam"/>
</dbReference>
<evidence type="ECO:0000256" key="7">
    <source>
        <dbReference type="SAM" id="MobiDB-lite"/>
    </source>
</evidence>
<evidence type="ECO:0000256" key="5">
    <source>
        <dbReference type="ARBA" id="ARBA00023136"/>
    </source>
</evidence>
<comment type="caution">
    <text evidence="9">The sequence shown here is derived from an EMBL/GenBank/DDBJ whole genome shotgun (WGS) entry which is preliminary data.</text>
</comment>
<dbReference type="Pfam" id="PF01498">
    <property type="entry name" value="HTH_Tnp_Tc3_2"/>
    <property type="match status" value="1"/>
</dbReference>
<dbReference type="GO" id="GO:0051087">
    <property type="term" value="F:protein-folding chaperone binding"/>
    <property type="evidence" value="ECO:0007669"/>
    <property type="project" value="TreeGrafter"/>
</dbReference>
<comment type="similarity">
    <text evidence="3">Belongs to the FNIP family.</text>
</comment>